<keyword evidence="2" id="KW-0472">Membrane</keyword>
<evidence type="ECO:0000259" key="3">
    <source>
        <dbReference type="PROSITE" id="PS51837"/>
    </source>
</evidence>
<protein>
    <recommendedName>
        <fullName evidence="3">LITAF domain-containing protein</fullName>
    </recommendedName>
</protein>
<comment type="caution">
    <text evidence="4">The sequence shown here is derived from an EMBL/GenBank/DDBJ whole genome shotgun (WGS) entry which is preliminary data.</text>
</comment>
<sequence length="257" mass="27617">MTSTRSTSDLTQFSAVSPPPYTPTATDVTSLSWQPFDDKCAPGSEEAMINRIIQSKNQQLCVPNGTSFQGSASRPSSRSTIGDDLPEVVPDTFPEVATSSLPEVAPCALPQVALSSAPQVTSPVPEDGLEVAANGNKMDVSTVSGYPVPTVTPLHLLGDQPEQIDCPFCLQQTMTRVKKKPSNFTHIQAVFLLMTTVCGAVAPYIGSWSYDLEHYCAHCANRVAYRARGKEIYLCKQPDSAKEASKYAIINLSEQGA</sequence>
<gene>
    <name evidence="4" type="ORF">B0T10DRAFT_558929</name>
</gene>
<keyword evidence="2" id="KW-0812">Transmembrane</keyword>
<dbReference type="OrthoDB" id="5599753at2759"/>
<feature type="compositionally biased region" description="Polar residues" evidence="1">
    <location>
        <begin position="63"/>
        <end position="80"/>
    </location>
</feature>
<evidence type="ECO:0000256" key="1">
    <source>
        <dbReference type="SAM" id="MobiDB-lite"/>
    </source>
</evidence>
<reference evidence="4 5" key="1">
    <citation type="journal article" date="2021" name="Nat. Commun.">
        <title>Genetic determinants of endophytism in the Arabidopsis root mycobiome.</title>
        <authorList>
            <person name="Mesny F."/>
            <person name="Miyauchi S."/>
            <person name="Thiergart T."/>
            <person name="Pickel B."/>
            <person name="Atanasova L."/>
            <person name="Karlsson M."/>
            <person name="Huettel B."/>
            <person name="Barry K.W."/>
            <person name="Haridas S."/>
            <person name="Chen C."/>
            <person name="Bauer D."/>
            <person name="Andreopoulos W."/>
            <person name="Pangilinan J."/>
            <person name="LaButti K."/>
            <person name="Riley R."/>
            <person name="Lipzen A."/>
            <person name="Clum A."/>
            <person name="Drula E."/>
            <person name="Henrissat B."/>
            <person name="Kohler A."/>
            <person name="Grigoriev I.V."/>
            <person name="Martin F.M."/>
            <person name="Hacquard S."/>
        </authorList>
    </citation>
    <scope>NUCLEOTIDE SEQUENCE [LARGE SCALE GENOMIC DNA]</scope>
    <source>
        <strain evidence="4 5">MPI-CAGE-CH-0241</strain>
    </source>
</reference>
<dbReference type="InterPro" id="IPR006629">
    <property type="entry name" value="LITAF"/>
</dbReference>
<evidence type="ECO:0000313" key="4">
    <source>
        <dbReference type="EMBL" id="KAH6892923.1"/>
    </source>
</evidence>
<evidence type="ECO:0000313" key="5">
    <source>
        <dbReference type="Proteomes" id="UP000777438"/>
    </source>
</evidence>
<dbReference type="PROSITE" id="PS51837">
    <property type="entry name" value="LITAF"/>
    <property type="match status" value="1"/>
</dbReference>
<accession>A0A9P8WB35</accession>
<dbReference type="AlphaFoldDB" id="A0A9P8WB35"/>
<proteinExistence type="predicted"/>
<dbReference type="SMART" id="SM00714">
    <property type="entry name" value="LITAF"/>
    <property type="match status" value="1"/>
</dbReference>
<dbReference type="Proteomes" id="UP000777438">
    <property type="component" value="Unassembled WGS sequence"/>
</dbReference>
<name>A0A9P8WB35_9HYPO</name>
<organism evidence="4 5">
    <name type="scientific">Thelonectria olida</name>
    <dbReference type="NCBI Taxonomy" id="1576542"/>
    <lineage>
        <taxon>Eukaryota</taxon>
        <taxon>Fungi</taxon>
        <taxon>Dikarya</taxon>
        <taxon>Ascomycota</taxon>
        <taxon>Pezizomycotina</taxon>
        <taxon>Sordariomycetes</taxon>
        <taxon>Hypocreomycetidae</taxon>
        <taxon>Hypocreales</taxon>
        <taxon>Nectriaceae</taxon>
        <taxon>Thelonectria</taxon>
    </lineage>
</organism>
<feature type="transmembrane region" description="Helical" evidence="2">
    <location>
        <begin position="184"/>
        <end position="205"/>
    </location>
</feature>
<feature type="domain" description="LITAF" evidence="3">
    <location>
        <begin position="146"/>
        <end position="228"/>
    </location>
</feature>
<feature type="region of interest" description="Disordered" evidence="1">
    <location>
        <begin position="63"/>
        <end position="85"/>
    </location>
</feature>
<keyword evidence="5" id="KW-1185">Reference proteome</keyword>
<feature type="compositionally biased region" description="Polar residues" evidence="1">
    <location>
        <begin position="1"/>
        <end position="15"/>
    </location>
</feature>
<dbReference type="Pfam" id="PF10601">
    <property type="entry name" value="zf-LITAF-like"/>
    <property type="match status" value="1"/>
</dbReference>
<keyword evidence="2" id="KW-1133">Transmembrane helix</keyword>
<dbReference type="EMBL" id="JAGPYM010000006">
    <property type="protein sequence ID" value="KAH6892923.1"/>
    <property type="molecule type" value="Genomic_DNA"/>
</dbReference>
<feature type="region of interest" description="Disordered" evidence="1">
    <location>
        <begin position="1"/>
        <end position="23"/>
    </location>
</feature>
<evidence type="ECO:0000256" key="2">
    <source>
        <dbReference type="SAM" id="Phobius"/>
    </source>
</evidence>